<evidence type="ECO:0000313" key="2">
    <source>
        <dbReference type="Proteomes" id="UP000238083"/>
    </source>
</evidence>
<dbReference type="Gene3D" id="2.120.10.80">
    <property type="entry name" value="Kelch-type beta propeller"/>
    <property type="match status" value="2"/>
</dbReference>
<dbReference type="OrthoDB" id="3420153at2"/>
<proteinExistence type="predicted"/>
<organism evidence="1 2">
    <name type="scientific">Kineococcus rhizosphaerae</name>
    <dbReference type="NCBI Taxonomy" id="559628"/>
    <lineage>
        <taxon>Bacteria</taxon>
        <taxon>Bacillati</taxon>
        <taxon>Actinomycetota</taxon>
        <taxon>Actinomycetes</taxon>
        <taxon>Kineosporiales</taxon>
        <taxon>Kineosporiaceae</taxon>
        <taxon>Kineococcus</taxon>
    </lineage>
</organism>
<dbReference type="Proteomes" id="UP000238083">
    <property type="component" value="Unassembled WGS sequence"/>
</dbReference>
<name>A0A2T0QZX1_9ACTN</name>
<evidence type="ECO:0000313" key="1">
    <source>
        <dbReference type="EMBL" id="PRY12211.1"/>
    </source>
</evidence>
<gene>
    <name evidence="1" type="ORF">CLV37_111168</name>
</gene>
<sequence>MLRRRDLLTALTATGVLAACGTRDSQDPATPATRWPGDLPTTTATWQELPPPPIDPRGAPTLTWTGAELLVVGGTGPVVGPVPDCPANASCAAPPTEPVTDSGAYDPATGTWRRFPEPHSFHHGTTWTGNLLTDGWSWFDPATGGSGPAPESDLLVYAPAWWSGTEVLCVGTDGSGQPVPHTLWAWNPATGTTRTSRVPGPDSGESCCTIWTADELLVGLTQVPDGYAGSSVQAYDPAHDRWRAVPVPVPGGAEETSGPTAVPFGGWDGRRLIGTGWNADQEPRLERVDPVDGTSDPLDLPAALQDPRWAQNVVVGPGHVAVGVGGRYAVLHEETWTALPALPGVVDGDPTTVAWAGDRLVVWDDSMERTGWQIQPT</sequence>
<dbReference type="InterPro" id="IPR015915">
    <property type="entry name" value="Kelch-typ_b-propeller"/>
</dbReference>
<accession>A0A2T0QZX1</accession>
<evidence type="ECO:0008006" key="3">
    <source>
        <dbReference type="Google" id="ProtNLM"/>
    </source>
</evidence>
<dbReference type="PROSITE" id="PS51257">
    <property type="entry name" value="PROKAR_LIPOPROTEIN"/>
    <property type="match status" value="1"/>
</dbReference>
<comment type="caution">
    <text evidence="1">The sequence shown here is derived from an EMBL/GenBank/DDBJ whole genome shotgun (WGS) entry which is preliminary data.</text>
</comment>
<protein>
    <recommendedName>
        <fullName evidence="3">Galactose oxidase-like protein</fullName>
    </recommendedName>
</protein>
<dbReference type="RefSeq" id="WP_106213798.1">
    <property type="nucleotide sequence ID" value="NZ_PVZF01000011.1"/>
</dbReference>
<dbReference type="AlphaFoldDB" id="A0A2T0QZX1"/>
<dbReference type="SUPFAM" id="SSF50965">
    <property type="entry name" value="Galactose oxidase, central domain"/>
    <property type="match status" value="1"/>
</dbReference>
<keyword evidence="2" id="KW-1185">Reference proteome</keyword>
<dbReference type="EMBL" id="PVZF01000011">
    <property type="protein sequence ID" value="PRY12211.1"/>
    <property type="molecule type" value="Genomic_DNA"/>
</dbReference>
<reference evidence="1 2" key="1">
    <citation type="submission" date="2018-03" db="EMBL/GenBank/DDBJ databases">
        <title>Genomic Encyclopedia of Archaeal and Bacterial Type Strains, Phase II (KMG-II): from individual species to whole genera.</title>
        <authorList>
            <person name="Goeker M."/>
        </authorList>
    </citation>
    <scope>NUCLEOTIDE SEQUENCE [LARGE SCALE GENOMIC DNA]</scope>
    <source>
        <strain evidence="1 2">DSM 19711</strain>
    </source>
</reference>
<dbReference type="InterPro" id="IPR011043">
    <property type="entry name" value="Gal_Oxase/kelch_b-propeller"/>
</dbReference>